<dbReference type="PANTHER" id="PTHR47992">
    <property type="entry name" value="PROTEIN PHOSPHATASE"/>
    <property type="match status" value="1"/>
</dbReference>
<dbReference type="SMART" id="SM00331">
    <property type="entry name" value="PP2C_SIG"/>
    <property type="match status" value="1"/>
</dbReference>
<sequence>MKISYATDIGRVRTNNQDYVGVYMNQFGAQLAIVADGVGGSRGGDVASNMLVTDLGERWQKTDFSSANEAHEWISLETSEANDHIVEVSKQSENLEGMATTMVLAAIFEKSALIANIGDSRAYLIRQNVLHQITEDHNLAAELLKQGAITEEEVEVHPGRNVITRQLGLDDMVDLDLFGVELEPDDLLLLTTDGMLKHLSEETVMDTIKENSDLSASVEQLILQTNAAGGTDNVTVLLGHQESEDQ</sequence>
<feature type="domain" description="PPM-type phosphatase" evidence="1">
    <location>
        <begin position="2"/>
        <end position="241"/>
    </location>
</feature>
<dbReference type="Proteomes" id="UP001526225">
    <property type="component" value="Unassembled WGS sequence"/>
</dbReference>
<proteinExistence type="predicted"/>
<accession>A0ABT3E431</accession>
<comment type="caution">
    <text evidence="2">The sequence shown here is derived from an EMBL/GenBank/DDBJ whole genome shotgun (WGS) entry which is preliminary data.</text>
</comment>
<dbReference type="SUPFAM" id="SSF81606">
    <property type="entry name" value="PP2C-like"/>
    <property type="match status" value="1"/>
</dbReference>
<organism evidence="2 3">
    <name type="scientific">Weissella ceti</name>
    <dbReference type="NCBI Taxonomy" id="759620"/>
    <lineage>
        <taxon>Bacteria</taxon>
        <taxon>Bacillati</taxon>
        <taxon>Bacillota</taxon>
        <taxon>Bacilli</taxon>
        <taxon>Lactobacillales</taxon>
        <taxon>Lactobacillaceae</taxon>
        <taxon>Weissella</taxon>
    </lineage>
</organism>
<gene>
    <name evidence="2" type="ORF">OIT44_01195</name>
</gene>
<dbReference type="InterPro" id="IPR036457">
    <property type="entry name" value="PPM-type-like_dom_sf"/>
</dbReference>
<dbReference type="InterPro" id="IPR001932">
    <property type="entry name" value="PPM-type_phosphatase-like_dom"/>
</dbReference>
<keyword evidence="3" id="KW-1185">Reference proteome</keyword>
<dbReference type="PROSITE" id="PS51746">
    <property type="entry name" value="PPM_2"/>
    <property type="match status" value="1"/>
</dbReference>
<dbReference type="EMBL" id="JAOZFE010000001">
    <property type="protein sequence ID" value="MCW0952693.1"/>
    <property type="molecule type" value="Genomic_DNA"/>
</dbReference>
<dbReference type="NCBIfam" id="NF033484">
    <property type="entry name" value="Stp1_PP2C_phos"/>
    <property type="match status" value="1"/>
</dbReference>
<protein>
    <submittedName>
        <fullName evidence="2">Stp1/IreP family PP2C-type Ser/Thr phosphatase</fullName>
    </submittedName>
</protein>
<name>A0ABT3E431_9LACO</name>
<dbReference type="Pfam" id="PF13672">
    <property type="entry name" value="PP2C_2"/>
    <property type="match status" value="1"/>
</dbReference>
<reference evidence="2 3" key="1">
    <citation type="submission" date="2022-10" db="EMBL/GenBank/DDBJ databases">
        <title>Weissella fermenti sp. nov., isolated from fermented cabbage.</title>
        <authorList>
            <person name="Lee J.K."/>
            <person name="Baek J.H."/>
            <person name="Choi D.G."/>
            <person name="Kim J.M."/>
            <person name="Jeon C.O."/>
        </authorList>
    </citation>
    <scope>NUCLEOTIDE SEQUENCE [LARGE SCALE GENOMIC DNA]</scope>
    <source>
        <strain evidence="2 3">KACC 18534</strain>
    </source>
</reference>
<dbReference type="Gene3D" id="3.60.40.10">
    <property type="entry name" value="PPM-type phosphatase domain"/>
    <property type="match status" value="1"/>
</dbReference>
<evidence type="ECO:0000259" key="1">
    <source>
        <dbReference type="PROSITE" id="PS51746"/>
    </source>
</evidence>
<dbReference type="RefSeq" id="WP_213409301.1">
    <property type="nucleotide sequence ID" value="NZ_CP074441.1"/>
</dbReference>
<evidence type="ECO:0000313" key="2">
    <source>
        <dbReference type="EMBL" id="MCW0952693.1"/>
    </source>
</evidence>
<dbReference type="SMART" id="SM00332">
    <property type="entry name" value="PP2Cc"/>
    <property type="match status" value="1"/>
</dbReference>
<dbReference type="CDD" id="cd00143">
    <property type="entry name" value="PP2Cc"/>
    <property type="match status" value="1"/>
</dbReference>
<dbReference type="InterPro" id="IPR015655">
    <property type="entry name" value="PP2C"/>
</dbReference>
<evidence type="ECO:0000313" key="3">
    <source>
        <dbReference type="Proteomes" id="UP001526225"/>
    </source>
</evidence>